<dbReference type="EMBL" id="JAJSOF020000019">
    <property type="protein sequence ID" value="KAJ4439115.1"/>
    <property type="molecule type" value="Genomic_DNA"/>
</dbReference>
<organism evidence="1 2">
    <name type="scientific">Periplaneta americana</name>
    <name type="common">American cockroach</name>
    <name type="synonym">Blatta americana</name>
    <dbReference type="NCBI Taxonomy" id="6978"/>
    <lineage>
        <taxon>Eukaryota</taxon>
        <taxon>Metazoa</taxon>
        <taxon>Ecdysozoa</taxon>
        <taxon>Arthropoda</taxon>
        <taxon>Hexapoda</taxon>
        <taxon>Insecta</taxon>
        <taxon>Pterygota</taxon>
        <taxon>Neoptera</taxon>
        <taxon>Polyneoptera</taxon>
        <taxon>Dictyoptera</taxon>
        <taxon>Blattodea</taxon>
        <taxon>Blattoidea</taxon>
        <taxon>Blattidae</taxon>
        <taxon>Blattinae</taxon>
        <taxon>Periplaneta</taxon>
    </lineage>
</organism>
<accession>A0ABQ8SZK5</accession>
<comment type="caution">
    <text evidence="1">The sequence shown here is derived from an EMBL/GenBank/DDBJ whole genome shotgun (WGS) entry which is preliminary data.</text>
</comment>
<proteinExistence type="predicted"/>
<gene>
    <name evidence="1" type="ORF">ANN_15072</name>
</gene>
<evidence type="ECO:0000313" key="2">
    <source>
        <dbReference type="Proteomes" id="UP001148838"/>
    </source>
</evidence>
<sequence>MAGLCESGNEPPDSLKAVTFCDATARIQSFILTIKAMAFEPYRSRKNIQGFHSILSFVLILDWNMAGQPGLHVLKEEGSV</sequence>
<keyword evidence="2" id="KW-1185">Reference proteome</keyword>
<protein>
    <submittedName>
        <fullName evidence="1">Uncharacterized protein</fullName>
    </submittedName>
</protein>
<name>A0ABQ8SZK5_PERAM</name>
<evidence type="ECO:0000313" key="1">
    <source>
        <dbReference type="EMBL" id="KAJ4439115.1"/>
    </source>
</evidence>
<reference evidence="1 2" key="1">
    <citation type="journal article" date="2022" name="Allergy">
        <title>Genome assembly and annotation of Periplaneta americana reveal a comprehensive cockroach allergen profile.</title>
        <authorList>
            <person name="Wang L."/>
            <person name="Xiong Q."/>
            <person name="Saelim N."/>
            <person name="Wang L."/>
            <person name="Nong W."/>
            <person name="Wan A.T."/>
            <person name="Shi M."/>
            <person name="Liu X."/>
            <person name="Cao Q."/>
            <person name="Hui J.H.L."/>
            <person name="Sookrung N."/>
            <person name="Leung T.F."/>
            <person name="Tungtrongchitr A."/>
            <person name="Tsui S.K.W."/>
        </authorList>
    </citation>
    <scope>NUCLEOTIDE SEQUENCE [LARGE SCALE GENOMIC DNA]</scope>
    <source>
        <strain evidence="1">PWHHKU_190912</strain>
    </source>
</reference>
<dbReference type="Proteomes" id="UP001148838">
    <property type="component" value="Unassembled WGS sequence"/>
</dbReference>